<gene>
    <name evidence="1" type="ORF">A0H81_04669</name>
</gene>
<evidence type="ECO:0000313" key="1">
    <source>
        <dbReference type="EMBL" id="OBZ75281.1"/>
    </source>
</evidence>
<dbReference type="Proteomes" id="UP000092993">
    <property type="component" value="Unassembled WGS sequence"/>
</dbReference>
<evidence type="ECO:0000313" key="2">
    <source>
        <dbReference type="Proteomes" id="UP000092993"/>
    </source>
</evidence>
<proteinExistence type="predicted"/>
<dbReference type="AlphaFoldDB" id="A0A1C7MEC5"/>
<name>A0A1C7MEC5_GRIFR</name>
<protein>
    <submittedName>
        <fullName evidence="1">Uncharacterized protein</fullName>
    </submittedName>
</protein>
<accession>A0A1C7MEC5</accession>
<sequence>MGVIDAESPISWQKACLHLESTYLMTGVKSVKDTLFFLHQEQNDRCKGFISSCGRKAFLSTRRSYKGETVAEGTGKLAQFCYRKSQTIKIVTSIMIGKMKAMEVPSISIYSANESVEYPTSQDVQFFCEVSDVQFFGTSRKFSFEGFHSAPKSGCNP</sequence>
<comment type="caution">
    <text evidence="1">The sequence shown here is derived from an EMBL/GenBank/DDBJ whole genome shotgun (WGS) entry which is preliminary data.</text>
</comment>
<keyword evidence="2" id="KW-1185">Reference proteome</keyword>
<organism evidence="1 2">
    <name type="scientific">Grifola frondosa</name>
    <name type="common">Maitake</name>
    <name type="synonym">Polyporus frondosus</name>
    <dbReference type="NCBI Taxonomy" id="5627"/>
    <lineage>
        <taxon>Eukaryota</taxon>
        <taxon>Fungi</taxon>
        <taxon>Dikarya</taxon>
        <taxon>Basidiomycota</taxon>
        <taxon>Agaricomycotina</taxon>
        <taxon>Agaricomycetes</taxon>
        <taxon>Polyporales</taxon>
        <taxon>Grifolaceae</taxon>
        <taxon>Grifola</taxon>
    </lineage>
</organism>
<reference evidence="1 2" key="1">
    <citation type="submission" date="2016-03" db="EMBL/GenBank/DDBJ databases">
        <title>Whole genome sequencing of Grifola frondosa 9006-11.</title>
        <authorList>
            <person name="Min B."/>
            <person name="Park H."/>
            <person name="Kim J.-G."/>
            <person name="Cho H."/>
            <person name="Oh Y.-L."/>
            <person name="Kong W.-S."/>
            <person name="Choi I.-G."/>
        </authorList>
    </citation>
    <scope>NUCLEOTIDE SEQUENCE [LARGE SCALE GENOMIC DNA]</scope>
    <source>
        <strain evidence="1 2">9006-11</strain>
    </source>
</reference>
<dbReference type="EMBL" id="LUGG01000004">
    <property type="protein sequence ID" value="OBZ75281.1"/>
    <property type="molecule type" value="Genomic_DNA"/>
</dbReference>